<keyword evidence="3" id="KW-0804">Transcription</keyword>
<organism evidence="5 6">
    <name type="scientific">Thermaerobacter composti</name>
    <dbReference type="NCBI Taxonomy" id="554949"/>
    <lineage>
        <taxon>Bacteria</taxon>
        <taxon>Bacillati</taxon>
        <taxon>Bacillota</taxon>
        <taxon>Clostridia</taxon>
        <taxon>Eubacteriales</taxon>
        <taxon>Clostridiales Family XVII. Incertae Sedis</taxon>
        <taxon>Thermaerobacter</taxon>
    </lineage>
</organism>
<keyword evidence="1" id="KW-0805">Transcription regulation</keyword>
<evidence type="ECO:0000256" key="2">
    <source>
        <dbReference type="ARBA" id="ARBA00023125"/>
    </source>
</evidence>
<evidence type="ECO:0000313" key="6">
    <source>
        <dbReference type="Proteomes" id="UP001304683"/>
    </source>
</evidence>
<dbReference type="SMART" id="SM00418">
    <property type="entry name" value="HTH_ARSR"/>
    <property type="match status" value="1"/>
</dbReference>
<dbReference type="InterPro" id="IPR051081">
    <property type="entry name" value="HTH_MetalResp_TranReg"/>
</dbReference>
<feature type="domain" description="HTH arsR-type" evidence="4">
    <location>
        <begin position="11"/>
        <end position="123"/>
    </location>
</feature>
<dbReference type="InterPro" id="IPR036390">
    <property type="entry name" value="WH_DNA-bd_sf"/>
</dbReference>
<dbReference type="InterPro" id="IPR011991">
    <property type="entry name" value="ArsR-like_HTH"/>
</dbReference>
<dbReference type="CDD" id="cd00090">
    <property type="entry name" value="HTH_ARSR"/>
    <property type="match status" value="1"/>
</dbReference>
<keyword evidence="2" id="KW-0238">DNA-binding</keyword>
<dbReference type="PROSITE" id="PS50987">
    <property type="entry name" value="HTH_ARSR_2"/>
    <property type="match status" value="1"/>
</dbReference>
<gene>
    <name evidence="5" type="ORF">Q5761_09795</name>
</gene>
<name>A0ABZ0QMC9_9FIRM</name>
<dbReference type="PANTHER" id="PTHR33154">
    <property type="entry name" value="TRANSCRIPTIONAL REGULATOR, ARSR FAMILY"/>
    <property type="match status" value="1"/>
</dbReference>
<evidence type="ECO:0000256" key="3">
    <source>
        <dbReference type="ARBA" id="ARBA00023163"/>
    </source>
</evidence>
<dbReference type="SUPFAM" id="SSF46785">
    <property type="entry name" value="Winged helix' DNA-binding domain"/>
    <property type="match status" value="1"/>
</dbReference>
<protein>
    <submittedName>
        <fullName evidence="5">Metalloregulator ArsR/SmtB family transcription factor</fullName>
    </submittedName>
</protein>
<dbReference type="Gene3D" id="1.10.10.10">
    <property type="entry name" value="Winged helix-like DNA-binding domain superfamily/Winged helix DNA-binding domain"/>
    <property type="match status" value="1"/>
</dbReference>
<evidence type="ECO:0000313" key="5">
    <source>
        <dbReference type="EMBL" id="WPD18643.1"/>
    </source>
</evidence>
<dbReference type="NCBIfam" id="NF033788">
    <property type="entry name" value="HTH_metalloreg"/>
    <property type="match status" value="1"/>
</dbReference>
<reference evidence="5 6" key="1">
    <citation type="submission" date="2023-08" db="EMBL/GenBank/DDBJ databases">
        <title>Genome sequence of Thermaerobacter compostii strain Ins1, a spore-forming filamentous bacterium isolated from a deep geothermal reservoir.</title>
        <authorList>
            <person name="Bregnard D."/>
            <person name="Gonzalez D."/>
            <person name="Junier P."/>
        </authorList>
    </citation>
    <scope>NUCLEOTIDE SEQUENCE [LARGE SCALE GENOMIC DNA]</scope>
    <source>
        <strain evidence="5 6">Ins1</strain>
    </source>
</reference>
<keyword evidence="6" id="KW-1185">Reference proteome</keyword>
<dbReference type="RefSeq" id="WP_318750458.1">
    <property type="nucleotide sequence ID" value="NZ_CP132508.1"/>
</dbReference>
<proteinExistence type="predicted"/>
<dbReference type="InterPro" id="IPR036388">
    <property type="entry name" value="WH-like_DNA-bd_sf"/>
</dbReference>
<dbReference type="Proteomes" id="UP001304683">
    <property type="component" value="Chromosome"/>
</dbReference>
<accession>A0ABZ0QMC9</accession>
<dbReference type="InterPro" id="IPR001845">
    <property type="entry name" value="HTH_ArsR_DNA-bd_dom"/>
</dbReference>
<dbReference type="PANTHER" id="PTHR33154:SF18">
    <property type="entry name" value="ARSENICAL RESISTANCE OPERON REPRESSOR"/>
    <property type="match status" value="1"/>
</dbReference>
<evidence type="ECO:0000259" key="4">
    <source>
        <dbReference type="PROSITE" id="PS50987"/>
    </source>
</evidence>
<evidence type="ECO:0000256" key="1">
    <source>
        <dbReference type="ARBA" id="ARBA00023015"/>
    </source>
</evidence>
<dbReference type="Pfam" id="PF01022">
    <property type="entry name" value="HTH_5"/>
    <property type="match status" value="1"/>
</dbReference>
<dbReference type="EMBL" id="CP132508">
    <property type="protein sequence ID" value="WPD18643.1"/>
    <property type="molecule type" value="Genomic_DNA"/>
</dbReference>
<sequence>MVAAVRSGGASAPELEATLAALGRALSDPARVRILALLAKGRSCCAGVARAADDAPGADAICVCELQAVLGMRQSLVSYHLRLLREAGLVREERRGRWSFYSLDRAAVASGAAALAALVGGDPVREEGSVPARPAPAAGGREVEDMAFGRGDPAEQPEGGFTKSAADAGCCGETGCCGDASSAERASACCVCCEASPAEPACCEGS</sequence>